<dbReference type="NCBIfam" id="TIGR00099">
    <property type="entry name" value="Cof-subfamily"/>
    <property type="match status" value="1"/>
</dbReference>
<dbReference type="PATRIC" id="fig|1158610.3.peg.2586"/>
<dbReference type="Proteomes" id="UP000013785">
    <property type="component" value="Unassembled WGS sequence"/>
</dbReference>
<dbReference type="InterPro" id="IPR036412">
    <property type="entry name" value="HAD-like_sf"/>
</dbReference>
<dbReference type="Gene3D" id="3.30.1240.10">
    <property type="match status" value="1"/>
</dbReference>
<evidence type="ECO:0000313" key="1">
    <source>
        <dbReference type="EMBL" id="EOL42254.1"/>
    </source>
</evidence>
<organism evidence="1 2">
    <name type="scientific">Enterococcus phoeniculicola ATCC BAA-412</name>
    <dbReference type="NCBI Taxonomy" id="1158610"/>
    <lineage>
        <taxon>Bacteria</taxon>
        <taxon>Bacillati</taxon>
        <taxon>Bacillota</taxon>
        <taxon>Bacilli</taxon>
        <taxon>Lactobacillales</taxon>
        <taxon>Enterococcaceae</taxon>
        <taxon>Enterococcus</taxon>
    </lineage>
</organism>
<dbReference type="SFLD" id="SFLDG01140">
    <property type="entry name" value="C2.B:_Phosphomannomutase_and_P"/>
    <property type="match status" value="1"/>
</dbReference>
<dbReference type="PROSITE" id="PS01228">
    <property type="entry name" value="COF_1"/>
    <property type="match status" value="1"/>
</dbReference>
<evidence type="ECO:0000313" key="2">
    <source>
        <dbReference type="Proteomes" id="UP000013785"/>
    </source>
</evidence>
<dbReference type="GO" id="GO:0005829">
    <property type="term" value="C:cytosol"/>
    <property type="evidence" value="ECO:0007669"/>
    <property type="project" value="TreeGrafter"/>
</dbReference>
<gene>
    <name evidence="1" type="ORF">UC3_02605</name>
</gene>
<dbReference type="eggNOG" id="COG0561">
    <property type="taxonomic scope" value="Bacteria"/>
</dbReference>
<dbReference type="PANTHER" id="PTHR10000">
    <property type="entry name" value="PHOSPHOSERINE PHOSPHATASE"/>
    <property type="match status" value="1"/>
</dbReference>
<dbReference type="Pfam" id="PF08282">
    <property type="entry name" value="Hydrolase_3"/>
    <property type="match status" value="1"/>
</dbReference>
<dbReference type="STRING" id="154621.RV11_GL001691"/>
<sequence>MINEVLLVCDLDGTLLNESGQVDKTSLENLRRFCQDGGHFIVCTGRMDSDIKYIEEQLGFSGEFRISQNGAVIKNKKNETIFLETIPEKYISIINQAVFSKSLRTEVSDEVHRHFPSPRNPENVAEFVDSSLIIEDLPSYVLKGAISPTIYLTFGESQVFNQIKEDINNNLGAGKVNIVQTSPSSLEIFSNHVSKGEAVKKIKKQLAIDSKNLYIVGDAESDVSMFSLSNYSYAVQNAEEEIREKANYYVPTVGDVVDEIYSHRGLIK</sequence>
<accession>R3TLB2</accession>
<dbReference type="SFLD" id="SFLDS00003">
    <property type="entry name" value="Haloacid_Dehalogenase"/>
    <property type="match status" value="1"/>
</dbReference>
<dbReference type="SUPFAM" id="SSF56784">
    <property type="entry name" value="HAD-like"/>
    <property type="match status" value="1"/>
</dbReference>
<dbReference type="InterPro" id="IPR000150">
    <property type="entry name" value="Cof"/>
</dbReference>
<dbReference type="AlphaFoldDB" id="R3TLB2"/>
<protein>
    <submittedName>
        <fullName evidence="1">Cof-like hydrolase</fullName>
    </submittedName>
</protein>
<dbReference type="OrthoDB" id="9806027at2"/>
<dbReference type="GO" id="GO:0016791">
    <property type="term" value="F:phosphatase activity"/>
    <property type="evidence" value="ECO:0007669"/>
    <property type="project" value="UniProtKB-ARBA"/>
</dbReference>
<dbReference type="InterPro" id="IPR023214">
    <property type="entry name" value="HAD_sf"/>
</dbReference>
<dbReference type="NCBIfam" id="TIGR01484">
    <property type="entry name" value="HAD-SF-IIB"/>
    <property type="match status" value="1"/>
</dbReference>
<dbReference type="PANTHER" id="PTHR10000:SF8">
    <property type="entry name" value="HAD SUPERFAMILY HYDROLASE-LIKE, TYPE 3"/>
    <property type="match status" value="1"/>
</dbReference>
<dbReference type="Gene3D" id="3.40.50.1000">
    <property type="entry name" value="HAD superfamily/HAD-like"/>
    <property type="match status" value="1"/>
</dbReference>
<keyword evidence="1" id="KW-0378">Hydrolase</keyword>
<dbReference type="HOGENOM" id="CLU_044146_3_1_9"/>
<dbReference type="RefSeq" id="WP_010769242.1">
    <property type="nucleotide sequence ID" value="NZ_ASWE01000001.1"/>
</dbReference>
<name>R3TLB2_9ENTE</name>
<keyword evidence="2" id="KW-1185">Reference proteome</keyword>
<reference evidence="1 2" key="1">
    <citation type="submission" date="2013-02" db="EMBL/GenBank/DDBJ databases">
        <title>The Genome Sequence of Enterococcus phoeniculicola BAA-412.</title>
        <authorList>
            <consortium name="The Broad Institute Genome Sequencing Platform"/>
            <consortium name="The Broad Institute Genome Sequencing Center for Infectious Disease"/>
            <person name="Earl A.M."/>
            <person name="Gilmore M.S."/>
            <person name="Lebreton F."/>
            <person name="Walker B."/>
            <person name="Young S.K."/>
            <person name="Zeng Q."/>
            <person name="Gargeya S."/>
            <person name="Fitzgerald M."/>
            <person name="Haas B."/>
            <person name="Abouelleil A."/>
            <person name="Alvarado L."/>
            <person name="Arachchi H.M."/>
            <person name="Berlin A.M."/>
            <person name="Chapman S.B."/>
            <person name="Dewar J."/>
            <person name="Goldberg J."/>
            <person name="Griggs A."/>
            <person name="Gujja S."/>
            <person name="Hansen M."/>
            <person name="Howarth C."/>
            <person name="Imamovic A."/>
            <person name="Larimer J."/>
            <person name="McCowan C."/>
            <person name="Murphy C."/>
            <person name="Neiman D."/>
            <person name="Pearson M."/>
            <person name="Priest M."/>
            <person name="Roberts A."/>
            <person name="Saif S."/>
            <person name="Shea T."/>
            <person name="Sisk P."/>
            <person name="Sykes S."/>
            <person name="Wortman J."/>
            <person name="Nusbaum C."/>
            <person name="Birren B."/>
        </authorList>
    </citation>
    <scope>NUCLEOTIDE SEQUENCE [LARGE SCALE GENOMIC DNA]</scope>
    <source>
        <strain evidence="1 2">ATCC BAA-412</strain>
    </source>
</reference>
<comment type="caution">
    <text evidence="1">The sequence shown here is derived from an EMBL/GenBank/DDBJ whole genome shotgun (WGS) entry which is preliminary data.</text>
</comment>
<proteinExistence type="predicted"/>
<dbReference type="InterPro" id="IPR006379">
    <property type="entry name" value="HAD-SF_hydro_IIB"/>
</dbReference>
<dbReference type="GO" id="GO:0000287">
    <property type="term" value="F:magnesium ion binding"/>
    <property type="evidence" value="ECO:0007669"/>
    <property type="project" value="TreeGrafter"/>
</dbReference>
<dbReference type="EMBL" id="AJAT01000017">
    <property type="protein sequence ID" value="EOL42254.1"/>
    <property type="molecule type" value="Genomic_DNA"/>
</dbReference>